<feature type="domain" description="Calcineurin-like phosphoesterase" evidence="8">
    <location>
        <begin position="1"/>
        <end position="221"/>
    </location>
</feature>
<keyword evidence="4 7" id="KW-0540">Nuclease</keyword>
<dbReference type="Pfam" id="PF00149">
    <property type="entry name" value="Metallophos"/>
    <property type="match status" value="1"/>
</dbReference>
<keyword evidence="11" id="KW-1185">Reference proteome</keyword>
<dbReference type="SUPFAM" id="SSF56300">
    <property type="entry name" value="Metallo-dependent phosphatases"/>
    <property type="match status" value="1"/>
</dbReference>
<evidence type="ECO:0000256" key="7">
    <source>
        <dbReference type="RuleBase" id="RU363069"/>
    </source>
</evidence>
<keyword evidence="6 7" id="KW-0269">Exonuclease</keyword>
<dbReference type="STRING" id="938405.SAMN02927895_01250"/>
<dbReference type="PANTHER" id="PTHR30337">
    <property type="entry name" value="COMPONENT OF ATP-DEPENDENT DSDNA EXONUCLEASE"/>
    <property type="match status" value="1"/>
</dbReference>
<gene>
    <name evidence="7" type="primary">sbcD</name>
    <name evidence="10" type="ORF">SAMN04487779_101646</name>
</gene>
<dbReference type="InterPro" id="IPR050535">
    <property type="entry name" value="DNA_Repair-Maintenance_Comp"/>
</dbReference>
<dbReference type="InterPro" id="IPR004593">
    <property type="entry name" value="SbcD"/>
</dbReference>
<evidence type="ECO:0000256" key="2">
    <source>
        <dbReference type="ARBA" id="ARBA00011322"/>
    </source>
</evidence>
<evidence type="ECO:0000313" key="11">
    <source>
        <dbReference type="Proteomes" id="UP000198925"/>
    </source>
</evidence>
<evidence type="ECO:0000256" key="3">
    <source>
        <dbReference type="ARBA" id="ARBA00013365"/>
    </source>
</evidence>
<dbReference type="Proteomes" id="UP000198925">
    <property type="component" value="Unassembled WGS sequence"/>
</dbReference>
<evidence type="ECO:0000256" key="5">
    <source>
        <dbReference type="ARBA" id="ARBA00022801"/>
    </source>
</evidence>
<evidence type="ECO:0000256" key="4">
    <source>
        <dbReference type="ARBA" id="ARBA00022722"/>
    </source>
</evidence>
<proteinExistence type="inferred from homology"/>
<comment type="subunit">
    <text evidence="2 7">Heterodimer of SbcC and SbcD.</text>
</comment>
<evidence type="ECO:0000259" key="8">
    <source>
        <dbReference type="Pfam" id="PF00149"/>
    </source>
</evidence>
<dbReference type="InterPro" id="IPR029052">
    <property type="entry name" value="Metallo-depent_PP-like"/>
</dbReference>
<dbReference type="InterPro" id="IPR004843">
    <property type="entry name" value="Calcineurin-like_PHP"/>
</dbReference>
<evidence type="ECO:0000313" key="10">
    <source>
        <dbReference type="EMBL" id="SDE00281.1"/>
    </source>
</evidence>
<keyword evidence="5 7" id="KW-0378">Hydrolase</keyword>
<dbReference type="GO" id="GO:0006310">
    <property type="term" value="P:DNA recombination"/>
    <property type="evidence" value="ECO:0007669"/>
    <property type="project" value="UniProtKB-KW"/>
</dbReference>
<name>A0A1G6ZCL9_9PROT</name>
<evidence type="ECO:0000256" key="1">
    <source>
        <dbReference type="ARBA" id="ARBA00010555"/>
    </source>
</evidence>
<keyword evidence="7" id="KW-0255">Endonuclease</keyword>
<sequence>MRFLHTADWHLGRSLGGYSLQDDQAVLLAEQLPAIVRDTAPDAVLLAGDIFDRAVPPAEAVRLLDEVLSGLVLGLGVPVVMIPGNHDEARRVGFGARLLAASRLHIVQSPCGEAIPVAGRAGDGATIVACGYATPLALAREPSLAHASFADHDGAFAALAPCLHALCPAEGPRVLVAHAFVAGGAESPLSERALSVGGSGAIGADRFAGFDYVALGHLHRPQNLLGGRLRYSGSPFPYSVEEADHAKSVTLVELGPQGALRIEEIPLTPRRGLRVLTGRFATLRETEGPAREDYVALVLTDPTPVPEAQRRLAEIFPRIVGLRYAAERTGTGSLGGASAAERVARPLDLFGRFHAELRGTPLPEAARPVLVAAIEAAEIAGH</sequence>
<dbReference type="Pfam" id="PF12320">
    <property type="entry name" value="SbcD_C"/>
    <property type="match status" value="1"/>
</dbReference>
<dbReference type="GO" id="GO:0008408">
    <property type="term" value="F:3'-5' exonuclease activity"/>
    <property type="evidence" value="ECO:0007669"/>
    <property type="project" value="InterPro"/>
</dbReference>
<dbReference type="PANTHER" id="PTHR30337:SF0">
    <property type="entry name" value="NUCLEASE SBCCD SUBUNIT D"/>
    <property type="match status" value="1"/>
</dbReference>
<dbReference type="InterPro" id="IPR026843">
    <property type="entry name" value="SbcD_C"/>
</dbReference>
<keyword evidence="7" id="KW-0233">DNA recombination</keyword>
<comment type="function">
    <text evidence="7">SbcCD cleaves DNA hairpin structures. These structures can inhibit DNA replication and are intermediates in certain DNA recombination reactions. The complex acts as a 3'-&gt;5' double strand exonuclease that can open hairpins. It also has a 5' single-strand endonuclease activity.</text>
</comment>
<accession>A0A1G6ZCL9</accession>
<dbReference type="AlphaFoldDB" id="A0A1G6ZCL9"/>
<evidence type="ECO:0000259" key="9">
    <source>
        <dbReference type="Pfam" id="PF12320"/>
    </source>
</evidence>
<keyword evidence="7" id="KW-0235">DNA replication</keyword>
<dbReference type="NCBIfam" id="TIGR00619">
    <property type="entry name" value="sbcd"/>
    <property type="match status" value="1"/>
</dbReference>
<dbReference type="GO" id="GO:0006260">
    <property type="term" value="P:DNA replication"/>
    <property type="evidence" value="ECO:0007669"/>
    <property type="project" value="UniProtKB-KW"/>
</dbReference>
<comment type="similarity">
    <text evidence="1 7">Belongs to the SbcD family.</text>
</comment>
<dbReference type="CDD" id="cd00840">
    <property type="entry name" value="MPP_Mre11_N"/>
    <property type="match status" value="1"/>
</dbReference>
<protein>
    <recommendedName>
        <fullName evidence="3 7">Nuclease SbcCD subunit D</fullName>
    </recommendedName>
</protein>
<evidence type="ECO:0000256" key="6">
    <source>
        <dbReference type="ARBA" id="ARBA00022839"/>
    </source>
</evidence>
<dbReference type="Gene3D" id="3.60.21.10">
    <property type="match status" value="1"/>
</dbReference>
<feature type="domain" description="Nuclease SbcCD subunit D C-terminal" evidence="9">
    <location>
        <begin position="270"/>
        <end position="356"/>
    </location>
</feature>
<dbReference type="GO" id="GO:0004519">
    <property type="term" value="F:endonuclease activity"/>
    <property type="evidence" value="ECO:0007669"/>
    <property type="project" value="UniProtKB-KW"/>
</dbReference>
<dbReference type="EMBL" id="FMZX01000016">
    <property type="protein sequence ID" value="SDE00281.1"/>
    <property type="molecule type" value="Genomic_DNA"/>
</dbReference>
<organism evidence="10 11">
    <name type="scientific">Belnapia rosea</name>
    <dbReference type="NCBI Taxonomy" id="938405"/>
    <lineage>
        <taxon>Bacteria</taxon>
        <taxon>Pseudomonadati</taxon>
        <taxon>Pseudomonadota</taxon>
        <taxon>Alphaproteobacteria</taxon>
        <taxon>Acetobacterales</taxon>
        <taxon>Roseomonadaceae</taxon>
        <taxon>Belnapia</taxon>
    </lineage>
</organism>
<dbReference type="RefSeq" id="WP_090664514.1">
    <property type="nucleotide sequence ID" value="NZ_FMZX01000016.1"/>
</dbReference>
<dbReference type="InterPro" id="IPR041796">
    <property type="entry name" value="Mre11_N"/>
</dbReference>
<reference evidence="10 11" key="1">
    <citation type="submission" date="2016-10" db="EMBL/GenBank/DDBJ databases">
        <authorList>
            <person name="de Groot N.N."/>
        </authorList>
    </citation>
    <scope>NUCLEOTIDE SEQUENCE [LARGE SCALE GENOMIC DNA]</scope>
    <source>
        <strain evidence="10 11">CPCC 100156</strain>
    </source>
</reference>